<dbReference type="EMBL" id="CP001296">
    <property type="protein sequence ID" value="ACK74166.1"/>
    <property type="molecule type" value="Genomic_DNA"/>
</dbReference>
<evidence type="ECO:0000313" key="2">
    <source>
        <dbReference type="Proteomes" id="UP000002384"/>
    </source>
</evidence>
<keyword evidence="1" id="KW-0614">Plasmid</keyword>
<accession>B7KMZ4</accession>
<name>B7KMZ4_GLOC7</name>
<evidence type="ECO:0000313" key="1">
    <source>
        <dbReference type="EMBL" id="ACK74166.1"/>
    </source>
</evidence>
<keyword evidence="2" id="KW-1185">Reference proteome</keyword>
<dbReference type="RefSeq" id="WP_012599399.1">
    <property type="nucleotide sequence ID" value="NC_011733.1"/>
</dbReference>
<reference evidence="2" key="1">
    <citation type="journal article" date="2011" name="MBio">
        <title>Novel metabolic attributes of the genus Cyanothece, comprising a group of unicellular nitrogen-fixing Cyanobacteria.</title>
        <authorList>
            <person name="Bandyopadhyay A."/>
            <person name="Elvitigala T."/>
            <person name="Welsh E."/>
            <person name="Stockel J."/>
            <person name="Liberton M."/>
            <person name="Min H."/>
            <person name="Sherman L.A."/>
            <person name="Pakrasi H.B."/>
        </authorList>
    </citation>
    <scope>NUCLEOTIDE SEQUENCE [LARGE SCALE GENOMIC DNA]</scope>
    <source>
        <strain evidence="2">PCC 7424</strain>
        <plasmid evidence="2">pP742405</plasmid>
    </source>
</reference>
<dbReference type="Proteomes" id="UP000002384">
    <property type="component" value="Plasmid pP742405"/>
</dbReference>
<proteinExistence type="predicted"/>
<sequence length="41" mass="4841">MTDKLPDCRDYHHCTIENLGRTPKKLTVYDEKTKDLLSIFT</sequence>
<protein>
    <submittedName>
        <fullName evidence="1">Uncharacterized protein</fullName>
    </submittedName>
</protein>
<dbReference type="HOGENOM" id="CLU_3268889_0_0_3"/>
<organism evidence="1 2">
    <name type="scientific">Gloeothece citriformis (strain PCC 7424)</name>
    <name type="common">Cyanothece sp. (strain PCC 7424)</name>
    <dbReference type="NCBI Taxonomy" id="65393"/>
    <lineage>
        <taxon>Bacteria</taxon>
        <taxon>Bacillati</taxon>
        <taxon>Cyanobacteriota</taxon>
        <taxon>Cyanophyceae</taxon>
        <taxon>Oscillatoriophycideae</taxon>
        <taxon>Chroococcales</taxon>
        <taxon>Aphanothecaceae</taxon>
        <taxon>Gloeothece</taxon>
        <taxon>Gloeothece citriformis</taxon>
    </lineage>
</organism>
<dbReference type="AlphaFoldDB" id="B7KMZ4"/>
<gene>
    <name evidence="1" type="ordered locus">PCC7424_5607</name>
</gene>
<geneLocation type="plasmid" evidence="1 2">
    <name>pP742405</name>
</geneLocation>
<dbReference type="KEGG" id="cyc:PCC7424_5607"/>